<protein>
    <submittedName>
        <fullName evidence="1">Uncharacterized protein</fullName>
    </submittedName>
</protein>
<dbReference type="Gene3D" id="3.40.50.800">
    <property type="entry name" value="Anticodon-binding domain"/>
    <property type="match status" value="1"/>
</dbReference>
<reference evidence="1" key="1">
    <citation type="submission" date="2021-02" db="EMBL/GenBank/DDBJ databases">
        <authorList>
            <person name="Dougan E. K."/>
            <person name="Rhodes N."/>
            <person name="Thang M."/>
            <person name="Chan C."/>
        </authorList>
    </citation>
    <scope>NUCLEOTIDE SEQUENCE</scope>
</reference>
<keyword evidence="2" id="KW-1185">Reference proteome</keyword>
<accession>A0A812SQC9</accession>
<dbReference type="SUPFAM" id="SSF52954">
    <property type="entry name" value="Class II aaRS ABD-related"/>
    <property type="match status" value="1"/>
</dbReference>
<proteinExistence type="predicted"/>
<evidence type="ECO:0000313" key="1">
    <source>
        <dbReference type="EMBL" id="CAE7485442.1"/>
    </source>
</evidence>
<dbReference type="AlphaFoldDB" id="A0A812SQC9"/>
<dbReference type="EMBL" id="CAJNJA010022016">
    <property type="protein sequence ID" value="CAE7485442.1"/>
    <property type="molecule type" value="Genomic_DNA"/>
</dbReference>
<organism evidence="1 2">
    <name type="scientific">Symbiodinium necroappetens</name>
    <dbReference type="NCBI Taxonomy" id="1628268"/>
    <lineage>
        <taxon>Eukaryota</taxon>
        <taxon>Sar</taxon>
        <taxon>Alveolata</taxon>
        <taxon>Dinophyceae</taxon>
        <taxon>Suessiales</taxon>
        <taxon>Symbiodiniaceae</taxon>
        <taxon>Symbiodinium</taxon>
    </lineage>
</organism>
<dbReference type="InterPro" id="IPR036621">
    <property type="entry name" value="Anticodon-bd_dom_sf"/>
</dbReference>
<gene>
    <name evidence="1" type="ORF">SNEC2469_LOCUS13779</name>
</gene>
<sequence>MEASDEASNVHGGTGILSVRVQSTTMGEHAVTVKQDTRQARLAKGAWSMEHDKDRTVTVRERDTMWQIRLPLSELASLLLTLCKGAQAWEVAFNKYPHKKSSAESEWVR</sequence>
<evidence type="ECO:0000313" key="2">
    <source>
        <dbReference type="Proteomes" id="UP000601435"/>
    </source>
</evidence>
<name>A0A812SQC9_9DINO</name>
<dbReference type="Proteomes" id="UP000601435">
    <property type="component" value="Unassembled WGS sequence"/>
</dbReference>
<comment type="caution">
    <text evidence="1">The sequence shown here is derived from an EMBL/GenBank/DDBJ whole genome shotgun (WGS) entry which is preliminary data.</text>
</comment>